<dbReference type="Gene3D" id="1.10.443.10">
    <property type="entry name" value="Intergrase catalytic core"/>
    <property type="match status" value="1"/>
</dbReference>
<feature type="domain" description="Tyr recombinase" evidence="2">
    <location>
        <begin position="1"/>
        <end position="106"/>
    </location>
</feature>
<reference evidence="3 4" key="1">
    <citation type="submission" date="2016-03" db="EMBL/GenBank/DDBJ databases">
        <title>Acetic acid bacteria sequencing.</title>
        <authorList>
            <person name="Brandt J."/>
            <person name="Jakob F."/>
            <person name="Vogel R.F."/>
        </authorList>
    </citation>
    <scope>NUCLEOTIDE SEQUENCE [LARGE SCALE GENOMIC DNA]</scope>
    <source>
        <strain evidence="3 4">TMW2.1153</strain>
    </source>
</reference>
<dbReference type="GO" id="GO:0006310">
    <property type="term" value="P:DNA recombination"/>
    <property type="evidence" value="ECO:0007669"/>
    <property type="project" value="UniProtKB-KW"/>
</dbReference>
<accession>A0A1U9KIA6</accession>
<name>A0A1U9KIA6_ACEAC</name>
<protein>
    <recommendedName>
        <fullName evidence="2">Tyr recombinase domain-containing protein</fullName>
    </recommendedName>
</protein>
<evidence type="ECO:0000259" key="2">
    <source>
        <dbReference type="PROSITE" id="PS51898"/>
    </source>
</evidence>
<sequence>MEIPAQERLQASLDAIAPHAETFICTGKGKRSSSNGFYNQFVKWCERTSIPKDLSPHGLKKTIAMRLAEAGCTPHQIGVITGHEPLKEVDRYTRAANKTHLADEGMQALSKKRSF</sequence>
<organism evidence="3 4">
    <name type="scientific">Acetobacter aceti</name>
    <dbReference type="NCBI Taxonomy" id="435"/>
    <lineage>
        <taxon>Bacteria</taxon>
        <taxon>Pseudomonadati</taxon>
        <taxon>Pseudomonadota</taxon>
        <taxon>Alphaproteobacteria</taxon>
        <taxon>Acetobacterales</taxon>
        <taxon>Acetobacteraceae</taxon>
        <taxon>Acetobacter</taxon>
        <taxon>Acetobacter subgen. Acetobacter</taxon>
    </lineage>
</organism>
<dbReference type="KEGG" id="aace:A0U92_12460"/>
<dbReference type="AlphaFoldDB" id="A0A1U9KIA6"/>
<dbReference type="SUPFAM" id="SSF56349">
    <property type="entry name" value="DNA breaking-rejoining enzymes"/>
    <property type="match status" value="1"/>
</dbReference>
<keyword evidence="4" id="KW-1185">Reference proteome</keyword>
<dbReference type="InterPro" id="IPR013762">
    <property type="entry name" value="Integrase-like_cat_sf"/>
</dbReference>
<dbReference type="EMBL" id="CP014692">
    <property type="protein sequence ID" value="AQS85459.1"/>
    <property type="molecule type" value="Genomic_DNA"/>
</dbReference>
<dbReference type="STRING" id="435.A0U92_12460"/>
<gene>
    <name evidence="3" type="ORF">A0U92_12460</name>
</gene>
<dbReference type="InterPro" id="IPR002104">
    <property type="entry name" value="Integrase_catalytic"/>
</dbReference>
<evidence type="ECO:0000313" key="4">
    <source>
        <dbReference type="Proteomes" id="UP000188937"/>
    </source>
</evidence>
<dbReference type="GO" id="GO:0015074">
    <property type="term" value="P:DNA integration"/>
    <property type="evidence" value="ECO:0007669"/>
    <property type="project" value="InterPro"/>
</dbReference>
<dbReference type="Pfam" id="PF00589">
    <property type="entry name" value="Phage_integrase"/>
    <property type="match status" value="1"/>
</dbReference>
<proteinExistence type="predicted"/>
<dbReference type="InterPro" id="IPR011010">
    <property type="entry name" value="DNA_brk_join_enz"/>
</dbReference>
<evidence type="ECO:0000313" key="3">
    <source>
        <dbReference type="EMBL" id="AQS85459.1"/>
    </source>
</evidence>
<evidence type="ECO:0000256" key="1">
    <source>
        <dbReference type="ARBA" id="ARBA00023172"/>
    </source>
</evidence>
<dbReference type="GO" id="GO:0003677">
    <property type="term" value="F:DNA binding"/>
    <property type="evidence" value="ECO:0007669"/>
    <property type="project" value="InterPro"/>
</dbReference>
<keyword evidence="1" id="KW-0233">DNA recombination</keyword>
<dbReference type="Proteomes" id="UP000188937">
    <property type="component" value="Chromosome"/>
</dbReference>
<dbReference type="PROSITE" id="PS51898">
    <property type="entry name" value="TYR_RECOMBINASE"/>
    <property type="match status" value="1"/>
</dbReference>